<dbReference type="Gene3D" id="3.30.300.20">
    <property type="match status" value="1"/>
</dbReference>
<keyword evidence="2" id="KW-1185">Reference proteome</keyword>
<reference evidence="1" key="1">
    <citation type="submission" date="2022-10" db="EMBL/GenBank/DDBJ databases">
        <title>The complete genomes of actinobacterial strains from the NBC collection.</title>
        <authorList>
            <person name="Joergensen T.S."/>
            <person name="Alvarez Arevalo M."/>
            <person name="Sterndorff E.B."/>
            <person name="Faurdal D."/>
            <person name="Vuksanovic O."/>
            <person name="Mourched A.-S."/>
            <person name="Charusanti P."/>
            <person name="Shaw S."/>
            <person name="Blin K."/>
            <person name="Weber T."/>
        </authorList>
    </citation>
    <scope>NUCLEOTIDE SEQUENCE</scope>
    <source>
        <strain evidence="1">NBC_00686</strain>
    </source>
</reference>
<dbReference type="EMBL" id="CP109011">
    <property type="protein sequence ID" value="WUT48806.1"/>
    <property type="molecule type" value="Genomic_DNA"/>
</dbReference>
<dbReference type="RefSeq" id="WP_329272306.1">
    <property type="nucleotide sequence ID" value="NZ_CP109011.1"/>
</dbReference>
<protein>
    <submittedName>
        <fullName evidence="1">OsmC family protein</fullName>
    </submittedName>
</protein>
<dbReference type="InterPro" id="IPR036102">
    <property type="entry name" value="OsmC/Ohrsf"/>
</dbReference>
<gene>
    <name evidence="1" type="ORF">OG929_43915</name>
</gene>
<proteinExistence type="predicted"/>
<dbReference type="SUPFAM" id="SSF82784">
    <property type="entry name" value="OsmC-like"/>
    <property type="match status" value="1"/>
</dbReference>
<dbReference type="Proteomes" id="UP001432168">
    <property type="component" value="Chromosome"/>
</dbReference>
<organism evidence="1 2">
    <name type="scientific">Streptomyces pseudovenezuelae</name>
    <dbReference type="NCBI Taxonomy" id="67350"/>
    <lineage>
        <taxon>Bacteria</taxon>
        <taxon>Bacillati</taxon>
        <taxon>Actinomycetota</taxon>
        <taxon>Actinomycetes</taxon>
        <taxon>Kitasatosporales</taxon>
        <taxon>Streptomycetaceae</taxon>
        <taxon>Streptomyces</taxon>
        <taxon>Streptomyces aurantiacus group</taxon>
    </lineage>
</organism>
<dbReference type="PANTHER" id="PTHR39624">
    <property type="entry name" value="PROTEIN INVOLVED IN RIMO-MEDIATED BETA-METHYLTHIOLATION OF RIBOSOMAL PROTEIN S12 YCAO"/>
    <property type="match status" value="1"/>
</dbReference>
<evidence type="ECO:0000313" key="1">
    <source>
        <dbReference type="EMBL" id="WUT48806.1"/>
    </source>
</evidence>
<name>A0ABZ1X9I5_9ACTN</name>
<dbReference type="InterPro" id="IPR015946">
    <property type="entry name" value="KH_dom-like_a/b"/>
</dbReference>
<accession>A0ABZ1X9I5</accession>
<evidence type="ECO:0000313" key="2">
    <source>
        <dbReference type="Proteomes" id="UP001432168"/>
    </source>
</evidence>
<dbReference type="PANTHER" id="PTHR39624:SF2">
    <property type="entry name" value="OSMC-LIKE PROTEIN"/>
    <property type="match status" value="1"/>
</dbReference>
<sequence length="161" mass="16943">MAYTTRTDAAEEPCASDVHRIEVAHVNGDAYEVDVRGHRLLVDQAVEAGCTDVAPTPTEVFAAPLATCIAFYAGRYLDRHKLSRRGLRVRPERSASTPSVTVISTSFAGSTPGSSARSTYLPSVNRSSIRIPCVPGAVCAAGSPLSTQPNRSGSAGQPVSR</sequence>